<protein>
    <submittedName>
        <fullName evidence="2">Uncharacterized protein</fullName>
    </submittedName>
</protein>
<organism evidence="2 3">
    <name type="scientific">Paenibacillus sophorae</name>
    <dbReference type="NCBI Taxonomy" id="1333845"/>
    <lineage>
        <taxon>Bacteria</taxon>
        <taxon>Bacillati</taxon>
        <taxon>Bacillota</taxon>
        <taxon>Bacilli</taxon>
        <taxon>Bacillales</taxon>
        <taxon>Paenibacillaceae</taxon>
        <taxon>Paenibacillus</taxon>
    </lineage>
</organism>
<dbReference type="RefSeq" id="WP_175491804.1">
    <property type="nucleotide sequence ID" value="NZ_CP076607.1"/>
</dbReference>
<feature type="region of interest" description="Disordered" evidence="1">
    <location>
        <begin position="1"/>
        <end position="30"/>
    </location>
</feature>
<evidence type="ECO:0000313" key="3">
    <source>
        <dbReference type="Proteomes" id="UP000683429"/>
    </source>
</evidence>
<dbReference type="Proteomes" id="UP000683429">
    <property type="component" value="Chromosome"/>
</dbReference>
<gene>
    <name evidence="2" type="ORF">KP014_15520</name>
</gene>
<evidence type="ECO:0000256" key="1">
    <source>
        <dbReference type="SAM" id="MobiDB-lite"/>
    </source>
</evidence>
<keyword evidence="3" id="KW-1185">Reference proteome</keyword>
<proteinExistence type="predicted"/>
<reference evidence="2 3" key="1">
    <citation type="submission" date="2021-06" db="EMBL/GenBank/DDBJ databases">
        <title>Whole genome sequence of Paenibacillus sophorae DSM23020 for comparative genomics.</title>
        <authorList>
            <person name="Kim M.-J."/>
            <person name="Lee G."/>
            <person name="Shin J.-H."/>
        </authorList>
    </citation>
    <scope>NUCLEOTIDE SEQUENCE [LARGE SCALE GENOMIC DNA]</scope>
    <source>
        <strain evidence="2 3">DSM 23020</strain>
    </source>
</reference>
<accession>A0ABX8H674</accession>
<evidence type="ECO:0000313" key="2">
    <source>
        <dbReference type="EMBL" id="QWU13409.1"/>
    </source>
</evidence>
<sequence>MTRKKGGRKMTPTTISSTVKNPKKKTSAQELRKKIGIKTSGKGLVELSKEGR</sequence>
<name>A0ABX8H674_9BACL</name>
<feature type="compositionally biased region" description="Polar residues" evidence="1">
    <location>
        <begin position="11"/>
        <end position="20"/>
    </location>
</feature>
<dbReference type="EMBL" id="CP076607">
    <property type="protein sequence ID" value="QWU13409.1"/>
    <property type="molecule type" value="Genomic_DNA"/>
</dbReference>